<dbReference type="EMBL" id="KI517408">
    <property type="protein sequence ID" value="ESQ48185.1"/>
    <property type="molecule type" value="Genomic_DNA"/>
</dbReference>
<dbReference type="GO" id="GO:0009514">
    <property type="term" value="C:glyoxysome"/>
    <property type="evidence" value="ECO:0007669"/>
    <property type="project" value="EnsemblPlants"/>
</dbReference>
<dbReference type="Pfam" id="PF07714">
    <property type="entry name" value="PK_Tyr_Ser-Thr"/>
    <property type="match status" value="1"/>
</dbReference>
<keyword evidence="20" id="KW-1185">Reference proteome</keyword>
<dbReference type="PROSITE" id="PS50011">
    <property type="entry name" value="PROTEIN_KINASE_DOM"/>
    <property type="match status" value="1"/>
</dbReference>
<evidence type="ECO:0000256" key="6">
    <source>
        <dbReference type="ARBA" id="ARBA00022692"/>
    </source>
</evidence>
<keyword evidence="5" id="KW-0808">Transferase</keyword>
<dbReference type="GO" id="GO:0004674">
    <property type="term" value="F:protein serine/threonine kinase activity"/>
    <property type="evidence" value="ECO:0007669"/>
    <property type="project" value="UniProtKB-KW"/>
</dbReference>
<accession>V4LCM1</accession>
<dbReference type="PROSITE" id="PS00107">
    <property type="entry name" value="PROTEIN_KINASE_ATP"/>
    <property type="match status" value="1"/>
</dbReference>
<evidence type="ECO:0000313" key="20">
    <source>
        <dbReference type="Proteomes" id="UP000030689"/>
    </source>
</evidence>
<dbReference type="OMA" id="VNQIRHP"/>
<evidence type="ECO:0000256" key="12">
    <source>
        <dbReference type="ARBA" id="ARBA00047899"/>
    </source>
</evidence>
<evidence type="ECO:0000256" key="17">
    <source>
        <dbReference type="SAM" id="Phobius"/>
    </source>
</evidence>
<evidence type="ECO:0000256" key="10">
    <source>
        <dbReference type="ARBA" id="ARBA00022989"/>
    </source>
</evidence>
<dbReference type="CDD" id="cd14066">
    <property type="entry name" value="STKc_IRAK"/>
    <property type="match status" value="1"/>
</dbReference>
<dbReference type="KEGG" id="eus:EUTSA_v10020672mg"/>
<evidence type="ECO:0000256" key="13">
    <source>
        <dbReference type="ARBA" id="ARBA00048679"/>
    </source>
</evidence>
<feature type="domain" description="Protein kinase" evidence="18">
    <location>
        <begin position="156"/>
        <end position="435"/>
    </location>
</feature>
<dbReference type="PANTHER" id="PTHR47984:SF18">
    <property type="entry name" value="PROTEIN KINASE DOMAIN-CONTAINING PROTEIN"/>
    <property type="match status" value="1"/>
</dbReference>
<proteinExistence type="inferred from homology"/>
<keyword evidence="6 17" id="KW-0812">Transmembrane</keyword>
<feature type="region of interest" description="Disordered" evidence="16">
    <location>
        <begin position="428"/>
        <end position="468"/>
    </location>
</feature>
<evidence type="ECO:0000256" key="4">
    <source>
        <dbReference type="ARBA" id="ARBA00022553"/>
    </source>
</evidence>
<dbReference type="InterPro" id="IPR001245">
    <property type="entry name" value="Ser-Thr/Tyr_kinase_cat_dom"/>
</dbReference>
<comment type="catalytic activity">
    <reaction evidence="12">
        <text>L-threonyl-[protein] + ATP = O-phospho-L-threonyl-[protein] + ADP + H(+)</text>
        <dbReference type="Rhea" id="RHEA:46608"/>
        <dbReference type="Rhea" id="RHEA-COMP:11060"/>
        <dbReference type="Rhea" id="RHEA-COMP:11605"/>
        <dbReference type="ChEBI" id="CHEBI:15378"/>
        <dbReference type="ChEBI" id="CHEBI:30013"/>
        <dbReference type="ChEBI" id="CHEBI:30616"/>
        <dbReference type="ChEBI" id="CHEBI:61977"/>
        <dbReference type="ChEBI" id="CHEBI:456216"/>
        <dbReference type="EC" id="2.7.11.1"/>
    </reaction>
</comment>
<feature type="compositionally biased region" description="Low complexity" evidence="16">
    <location>
        <begin position="116"/>
        <end position="130"/>
    </location>
</feature>
<keyword evidence="10 17" id="KW-1133">Transmembrane helix</keyword>
<dbReference type="GO" id="GO:0016020">
    <property type="term" value="C:membrane"/>
    <property type="evidence" value="ECO:0007669"/>
    <property type="project" value="UniProtKB-SubCell"/>
</dbReference>
<dbReference type="OrthoDB" id="4062651at2759"/>
<dbReference type="Gramene" id="ESQ48185">
    <property type="protein sequence ID" value="ESQ48185"/>
    <property type="gene ID" value="EUTSA_v10020672mg"/>
</dbReference>
<dbReference type="GO" id="GO:0005524">
    <property type="term" value="F:ATP binding"/>
    <property type="evidence" value="ECO:0007669"/>
    <property type="project" value="UniProtKB-UniRule"/>
</dbReference>
<evidence type="ECO:0000256" key="5">
    <source>
        <dbReference type="ARBA" id="ARBA00022679"/>
    </source>
</evidence>
<keyword evidence="4" id="KW-0597">Phosphoprotein</keyword>
<keyword evidence="7 14" id="KW-0547">Nucleotide-binding</keyword>
<evidence type="ECO:0000256" key="1">
    <source>
        <dbReference type="ARBA" id="ARBA00004167"/>
    </source>
</evidence>
<comment type="subcellular location">
    <subcellularLocation>
        <location evidence="1">Membrane</location>
        <topology evidence="1">Single-pass membrane protein</topology>
    </subcellularLocation>
</comment>
<dbReference type="Gene3D" id="1.10.510.10">
    <property type="entry name" value="Transferase(Phosphotransferase) domain 1"/>
    <property type="match status" value="1"/>
</dbReference>
<evidence type="ECO:0000256" key="11">
    <source>
        <dbReference type="ARBA" id="ARBA00023136"/>
    </source>
</evidence>
<dbReference type="PROSITE" id="PS00108">
    <property type="entry name" value="PROTEIN_KINASE_ST"/>
    <property type="match status" value="1"/>
</dbReference>
<dbReference type="SMART" id="SM00220">
    <property type="entry name" value="S_TKc"/>
    <property type="match status" value="1"/>
</dbReference>
<feature type="binding site" evidence="14">
    <location>
        <position position="185"/>
    </location>
    <ligand>
        <name>ATP</name>
        <dbReference type="ChEBI" id="CHEBI:30616"/>
    </ligand>
</feature>
<comment type="similarity">
    <text evidence="15">Belongs to the protein kinase superfamily.</text>
</comment>
<feature type="region of interest" description="Disordered" evidence="16">
    <location>
        <begin position="73"/>
        <end position="130"/>
    </location>
</feature>
<dbReference type="FunFam" id="1.10.510.10:FF:000035">
    <property type="entry name" value="Putative receptor-like serine/threonine-protein kinase"/>
    <property type="match status" value="1"/>
</dbReference>
<name>V4LCM1_EUTSA</name>
<evidence type="ECO:0000259" key="18">
    <source>
        <dbReference type="PROSITE" id="PS50011"/>
    </source>
</evidence>
<dbReference type="Proteomes" id="UP000030689">
    <property type="component" value="Unassembled WGS sequence"/>
</dbReference>
<evidence type="ECO:0000256" key="8">
    <source>
        <dbReference type="ARBA" id="ARBA00022777"/>
    </source>
</evidence>
<sequence length="468" mass="52818">MASELKQTLTKRYGALQLWEIIVIALFAAFIVILGISVWLSFRKKSRRPNLTQLPVAQSPRLPEEIKEISVDHVSSNSNGTCHQTLDEKFGENNDIENGNNYSGSLEKKTPVGSHLPCSTSPTTSPSPLSGLPEVSHIGWGHWFTLRDLQLATNQFAKENIIGDGGYGVVYHGTLTNKTPVAVKKLLNNPGQADKDFRVEVEAIGHVRHKNLVRLLGYCVEGTHRMLVYEYMNNGNLEQWLHGDMNHQGHLTWEARIRVLVGTAKALAYLHEAIEPKVVHRDIKSSNILMDDNFDAKLSDFGLAKLLGADKSYVSTRVMGTFGYVAPEYANSGLLNEKSDVYSFGVVLLEAITGRYPVDYARPKEEVHMVEWLKLMVQQKQFEEVVDKELEIKPSTSELKRALLTALRCVDPDADKRPKMSQVARMLESDEYPVMPREERRRRRSQNAELPRESTETNIDEIIRDAKI</sequence>
<keyword evidence="11 17" id="KW-0472">Membrane</keyword>
<organism evidence="19 20">
    <name type="scientific">Eutrema salsugineum</name>
    <name type="common">Saltwater cress</name>
    <name type="synonym">Sisymbrium salsugineum</name>
    <dbReference type="NCBI Taxonomy" id="72664"/>
    <lineage>
        <taxon>Eukaryota</taxon>
        <taxon>Viridiplantae</taxon>
        <taxon>Streptophyta</taxon>
        <taxon>Embryophyta</taxon>
        <taxon>Tracheophyta</taxon>
        <taxon>Spermatophyta</taxon>
        <taxon>Magnoliopsida</taxon>
        <taxon>eudicotyledons</taxon>
        <taxon>Gunneridae</taxon>
        <taxon>Pentapetalae</taxon>
        <taxon>rosids</taxon>
        <taxon>malvids</taxon>
        <taxon>Brassicales</taxon>
        <taxon>Brassicaceae</taxon>
        <taxon>Eutremeae</taxon>
        <taxon>Eutrema</taxon>
    </lineage>
</organism>
<dbReference type="InterPro" id="IPR052232">
    <property type="entry name" value="RLK_Ser/Thr-Kinase"/>
</dbReference>
<dbReference type="Gene3D" id="3.30.200.20">
    <property type="entry name" value="Phosphorylase Kinase, domain 1"/>
    <property type="match status" value="1"/>
</dbReference>
<evidence type="ECO:0000256" key="7">
    <source>
        <dbReference type="ARBA" id="ARBA00022741"/>
    </source>
</evidence>
<feature type="transmembrane region" description="Helical" evidence="17">
    <location>
        <begin position="21"/>
        <end position="42"/>
    </location>
</feature>
<dbReference type="AlphaFoldDB" id="V4LCM1"/>
<dbReference type="InterPro" id="IPR011009">
    <property type="entry name" value="Kinase-like_dom_sf"/>
</dbReference>
<keyword evidence="3 15" id="KW-0723">Serine/threonine-protein kinase</keyword>
<gene>
    <name evidence="19" type="ORF">EUTSA_v10020672mg</name>
</gene>
<feature type="compositionally biased region" description="Basic and acidic residues" evidence="16">
    <location>
        <begin position="450"/>
        <end position="468"/>
    </location>
</feature>
<feature type="compositionally biased region" description="Polar residues" evidence="16">
    <location>
        <begin position="73"/>
        <end position="84"/>
    </location>
</feature>
<evidence type="ECO:0000313" key="19">
    <source>
        <dbReference type="EMBL" id="ESQ48185.1"/>
    </source>
</evidence>
<protein>
    <recommendedName>
        <fullName evidence="2">non-specific serine/threonine protein kinase</fullName>
        <ecNumber evidence="2">2.7.11.1</ecNumber>
    </recommendedName>
</protein>
<evidence type="ECO:0000256" key="9">
    <source>
        <dbReference type="ARBA" id="ARBA00022840"/>
    </source>
</evidence>
<keyword evidence="9 14" id="KW-0067">ATP-binding</keyword>
<evidence type="ECO:0000256" key="15">
    <source>
        <dbReference type="RuleBase" id="RU000304"/>
    </source>
</evidence>
<dbReference type="SUPFAM" id="SSF56112">
    <property type="entry name" value="Protein kinase-like (PK-like)"/>
    <property type="match status" value="1"/>
</dbReference>
<dbReference type="InterPro" id="IPR000719">
    <property type="entry name" value="Prot_kinase_dom"/>
</dbReference>
<dbReference type="InterPro" id="IPR017441">
    <property type="entry name" value="Protein_kinase_ATP_BS"/>
</dbReference>
<dbReference type="FunFam" id="3.30.200.20:FF:000083">
    <property type="entry name" value="Putative receptor-like protein kinase"/>
    <property type="match status" value="1"/>
</dbReference>
<evidence type="ECO:0000256" key="2">
    <source>
        <dbReference type="ARBA" id="ARBA00012513"/>
    </source>
</evidence>
<evidence type="ECO:0000256" key="16">
    <source>
        <dbReference type="SAM" id="MobiDB-lite"/>
    </source>
</evidence>
<reference evidence="19 20" key="1">
    <citation type="journal article" date="2013" name="Front. Plant Sci.">
        <title>The Reference Genome of the Halophytic Plant Eutrema salsugineum.</title>
        <authorList>
            <person name="Yang R."/>
            <person name="Jarvis D.E."/>
            <person name="Chen H."/>
            <person name="Beilstein M.A."/>
            <person name="Grimwood J."/>
            <person name="Jenkins J."/>
            <person name="Shu S."/>
            <person name="Prochnik S."/>
            <person name="Xin M."/>
            <person name="Ma C."/>
            <person name="Schmutz J."/>
            <person name="Wing R.A."/>
            <person name="Mitchell-Olds T."/>
            <person name="Schumaker K.S."/>
            <person name="Wang X."/>
        </authorList>
    </citation>
    <scope>NUCLEOTIDE SEQUENCE [LARGE SCALE GENOMIC DNA]</scope>
</reference>
<dbReference type="InterPro" id="IPR008271">
    <property type="entry name" value="Ser/Thr_kinase_AS"/>
</dbReference>
<evidence type="ECO:0000256" key="3">
    <source>
        <dbReference type="ARBA" id="ARBA00022527"/>
    </source>
</evidence>
<evidence type="ECO:0000256" key="14">
    <source>
        <dbReference type="PROSITE-ProRule" id="PRU10141"/>
    </source>
</evidence>
<keyword evidence="8" id="KW-0418">Kinase</keyword>
<dbReference type="PANTHER" id="PTHR47984">
    <property type="entry name" value="OS01G0323000 PROTEIN"/>
    <property type="match status" value="1"/>
</dbReference>
<dbReference type="STRING" id="72664.V4LCM1"/>
<dbReference type="EC" id="2.7.11.1" evidence="2"/>
<comment type="catalytic activity">
    <reaction evidence="13">
        <text>L-seryl-[protein] + ATP = O-phospho-L-seryl-[protein] + ADP + H(+)</text>
        <dbReference type="Rhea" id="RHEA:17989"/>
        <dbReference type="Rhea" id="RHEA-COMP:9863"/>
        <dbReference type="Rhea" id="RHEA-COMP:11604"/>
        <dbReference type="ChEBI" id="CHEBI:15378"/>
        <dbReference type="ChEBI" id="CHEBI:29999"/>
        <dbReference type="ChEBI" id="CHEBI:30616"/>
        <dbReference type="ChEBI" id="CHEBI:83421"/>
        <dbReference type="ChEBI" id="CHEBI:456216"/>
        <dbReference type="EC" id="2.7.11.1"/>
    </reaction>
</comment>
<dbReference type="eggNOG" id="KOG1187">
    <property type="taxonomic scope" value="Eukaryota"/>
</dbReference>